<sequence>MTVSQSSDPPQTQEVDLSKELSVYAAIAGLTLSHESIPLLGSENPLDEGMILLSVGLTIAVVFVYVDDRYDTAGFGLAAARTLSTILLIYLMSNGVRGISRAGNLDLSGNIQSLVTFLFLVILFARLLVQRGLSGNMRDYEVGRHYEEQSDWTLFEKLRAINQKAIFASLPLLIVALANSLQYLFPVVLGYFSAWLMSLVLGGLFYRSASLEDVDAGTGYIVFVCPSSILIFLVLFAGIDFAW</sequence>
<evidence type="ECO:0000313" key="2">
    <source>
        <dbReference type="EMBL" id="SDJ52784.1"/>
    </source>
</evidence>
<keyword evidence="3" id="KW-1185">Reference proteome</keyword>
<gene>
    <name evidence="2" type="ORF">SAMN05216226_104244</name>
</gene>
<dbReference type="RefSeq" id="WP_092700608.1">
    <property type="nucleotide sequence ID" value="NZ_FNFC01000004.1"/>
</dbReference>
<reference evidence="2 3" key="1">
    <citation type="submission" date="2016-10" db="EMBL/GenBank/DDBJ databases">
        <authorList>
            <person name="de Groot N.N."/>
        </authorList>
    </citation>
    <scope>NUCLEOTIDE SEQUENCE [LARGE SCALE GENOMIC DNA]</scope>
    <source>
        <strain evidence="2 3">IBRC-M10015</strain>
    </source>
</reference>
<organism evidence="2 3">
    <name type="scientific">Halovenus aranensis</name>
    <dbReference type="NCBI Taxonomy" id="890420"/>
    <lineage>
        <taxon>Archaea</taxon>
        <taxon>Methanobacteriati</taxon>
        <taxon>Methanobacteriota</taxon>
        <taxon>Stenosarchaea group</taxon>
        <taxon>Halobacteria</taxon>
        <taxon>Halobacteriales</taxon>
        <taxon>Haloarculaceae</taxon>
        <taxon>Halovenus</taxon>
    </lineage>
</organism>
<name>A0A1G8UGN0_9EURY</name>
<feature type="transmembrane region" description="Helical" evidence="1">
    <location>
        <begin position="49"/>
        <end position="66"/>
    </location>
</feature>
<proteinExistence type="predicted"/>
<keyword evidence="1" id="KW-1133">Transmembrane helix</keyword>
<feature type="transmembrane region" description="Helical" evidence="1">
    <location>
        <begin position="111"/>
        <end position="129"/>
    </location>
</feature>
<feature type="transmembrane region" description="Helical" evidence="1">
    <location>
        <begin position="218"/>
        <end position="239"/>
    </location>
</feature>
<dbReference type="Proteomes" id="UP000198856">
    <property type="component" value="Unassembled WGS sequence"/>
</dbReference>
<evidence type="ECO:0000256" key="1">
    <source>
        <dbReference type="SAM" id="Phobius"/>
    </source>
</evidence>
<feature type="transmembrane region" description="Helical" evidence="1">
    <location>
        <begin position="73"/>
        <end position="91"/>
    </location>
</feature>
<dbReference type="AlphaFoldDB" id="A0A1G8UGN0"/>
<protein>
    <submittedName>
        <fullName evidence="2">Uncharacterized protein</fullName>
    </submittedName>
</protein>
<dbReference type="EMBL" id="FNFC01000004">
    <property type="protein sequence ID" value="SDJ52784.1"/>
    <property type="molecule type" value="Genomic_DNA"/>
</dbReference>
<keyword evidence="1" id="KW-0472">Membrane</keyword>
<evidence type="ECO:0000313" key="3">
    <source>
        <dbReference type="Proteomes" id="UP000198856"/>
    </source>
</evidence>
<keyword evidence="1" id="KW-0812">Transmembrane</keyword>
<feature type="transmembrane region" description="Helical" evidence="1">
    <location>
        <begin position="188"/>
        <end position="206"/>
    </location>
</feature>
<accession>A0A1G8UGN0</accession>